<evidence type="ECO:0000256" key="4">
    <source>
        <dbReference type="ARBA" id="ARBA00022723"/>
    </source>
</evidence>
<dbReference type="InterPro" id="IPR012832">
    <property type="entry name" value="RDH"/>
</dbReference>
<dbReference type="InterPro" id="IPR017900">
    <property type="entry name" value="4Fe4S_Fe_S_CS"/>
</dbReference>
<dbReference type="AlphaFoldDB" id="A0A0W0GH65"/>
<keyword evidence="9" id="KW-0472">Membrane</keyword>
<keyword evidence="6" id="KW-0677">Repeat</keyword>
<organism evidence="12 13">
    <name type="scientific">Dehalogenimonas alkenigignens</name>
    <dbReference type="NCBI Taxonomy" id="1217799"/>
    <lineage>
        <taxon>Bacteria</taxon>
        <taxon>Bacillati</taxon>
        <taxon>Chloroflexota</taxon>
        <taxon>Dehalococcoidia</taxon>
        <taxon>Dehalococcoidales</taxon>
        <taxon>Dehalococcoidaceae</taxon>
        <taxon>Dehalogenimonas</taxon>
    </lineage>
</organism>
<keyword evidence="3" id="KW-0004">4Fe-4S</keyword>
<dbReference type="PANTHER" id="PTHR42827:SF1">
    <property type="entry name" value="IRON-SULFUR CLUSTER-BINDING PROTEIN"/>
    <property type="match status" value="1"/>
</dbReference>
<evidence type="ECO:0000313" key="13">
    <source>
        <dbReference type="Proteomes" id="UP000053947"/>
    </source>
</evidence>
<evidence type="ECO:0000256" key="9">
    <source>
        <dbReference type="ARBA" id="ARBA00023136"/>
    </source>
</evidence>
<evidence type="ECO:0000256" key="2">
    <source>
        <dbReference type="ARBA" id="ARBA00022475"/>
    </source>
</evidence>
<evidence type="ECO:0000256" key="10">
    <source>
        <dbReference type="ARBA" id="ARBA00029374"/>
    </source>
</evidence>
<dbReference type="InterPro" id="IPR017896">
    <property type="entry name" value="4Fe4S_Fe-S-bd"/>
</dbReference>
<dbReference type="PANTHER" id="PTHR42827">
    <property type="entry name" value="IRON-SULFUR CLUSTER-BINDING PROTEIN-RELATED"/>
    <property type="match status" value="1"/>
</dbReference>
<evidence type="ECO:0000256" key="5">
    <source>
        <dbReference type="ARBA" id="ARBA00022729"/>
    </source>
</evidence>
<comment type="cofactor">
    <cofactor evidence="10">
        <name>corrinoid</name>
        <dbReference type="ChEBI" id="CHEBI:33913"/>
    </cofactor>
</comment>
<dbReference type="Proteomes" id="UP000053947">
    <property type="component" value="Unassembled WGS sequence"/>
</dbReference>
<protein>
    <submittedName>
        <fullName evidence="12">Reductive dehalogenase</fullName>
    </submittedName>
</protein>
<dbReference type="Gene3D" id="3.30.70.20">
    <property type="match status" value="1"/>
</dbReference>
<dbReference type="PATRIC" id="fig|1217799.6.peg.756"/>
<feature type="domain" description="4Fe-4S ferredoxin-type" evidence="11">
    <location>
        <begin position="326"/>
        <end position="356"/>
    </location>
</feature>
<dbReference type="NCBIfam" id="TIGR01409">
    <property type="entry name" value="TAT_signal_seq"/>
    <property type="match status" value="1"/>
</dbReference>
<dbReference type="SUPFAM" id="SSF54862">
    <property type="entry name" value="4Fe-4S ferredoxins"/>
    <property type="match status" value="1"/>
</dbReference>
<evidence type="ECO:0000256" key="6">
    <source>
        <dbReference type="ARBA" id="ARBA00022737"/>
    </source>
</evidence>
<evidence type="ECO:0000256" key="3">
    <source>
        <dbReference type="ARBA" id="ARBA00022485"/>
    </source>
</evidence>
<keyword evidence="4" id="KW-0479">Metal-binding</keyword>
<accession>A0A0W0GH65</accession>
<keyword evidence="8" id="KW-0411">Iron-sulfur</keyword>
<keyword evidence="13" id="KW-1185">Reference proteome</keyword>
<evidence type="ECO:0000256" key="7">
    <source>
        <dbReference type="ARBA" id="ARBA00023004"/>
    </source>
</evidence>
<dbReference type="STRING" id="1217799.DEALK_07340"/>
<evidence type="ECO:0000256" key="8">
    <source>
        <dbReference type="ARBA" id="ARBA00023014"/>
    </source>
</evidence>
<comment type="caution">
    <text evidence="12">The sequence shown here is derived from an EMBL/GenBank/DDBJ whole genome shotgun (WGS) entry which is preliminary data.</text>
</comment>
<dbReference type="PROSITE" id="PS51318">
    <property type="entry name" value="TAT"/>
    <property type="match status" value="1"/>
</dbReference>
<dbReference type="InterPro" id="IPR006311">
    <property type="entry name" value="TAT_signal"/>
</dbReference>
<dbReference type="OrthoDB" id="143669at2"/>
<keyword evidence="5" id="KW-0732">Signal</keyword>
<dbReference type="GO" id="GO:0005886">
    <property type="term" value="C:plasma membrane"/>
    <property type="evidence" value="ECO:0007669"/>
    <property type="project" value="UniProtKB-SubCell"/>
</dbReference>
<evidence type="ECO:0000259" key="11">
    <source>
        <dbReference type="PROSITE" id="PS51379"/>
    </source>
</evidence>
<dbReference type="Pfam" id="PF13484">
    <property type="entry name" value="Fer4_16"/>
    <property type="match status" value="1"/>
</dbReference>
<reference evidence="12 13" key="1">
    <citation type="submission" date="2015-06" db="EMBL/GenBank/DDBJ databases">
        <title>Genome sequence of the organohalide-respiring Dehalogenimonas alkenigignens type strain (IP3-3T).</title>
        <authorList>
            <person name="Key T.A."/>
            <person name="Richmond D.P."/>
            <person name="Bowman K.S."/>
            <person name="Cho Y.-J."/>
            <person name="Chun J."/>
            <person name="da Costa M.S."/>
            <person name="Rainey F.A."/>
            <person name="Moe W.M."/>
        </authorList>
    </citation>
    <scope>NUCLEOTIDE SEQUENCE [LARGE SCALE GENOMIC DNA]</scope>
    <source>
        <strain evidence="12 13">IP3-3</strain>
    </source>
</reference>
<sequence>MTKYHGTLSRRDFMKGLGLAGASVGIAGAVAPSFNDLDELAASAPSARHPWFVKENELEHITSDVDWTAFKMLDKTTTGMPTASAENIAWRADRDAKFDLEGMTQKIPGRNVRCAALADMVTGLQTAAPWDGPTGITTPQEKGASRWEGSPEDNLQMVTAAFHLAGAALTGAMPINDHMLQIFDKGAVVFENIDKGTQDAKKVYHIPDKSKYLITYSVQQNYLQSLYQLREDPAYPDKLAMPMPLGRPAIHRAYGDGRYTEWQAMRFIKNLGYGAYKAGVTANVALGIFSGLGEQGRATYMMTPRSGLMTRITNYIITDLPVAPTNPIDFGGTKFCETCMRCAEKCPSDALGKQTEPTWDAGPGNRPGYRGWRVDWLKCIEVGAPSRCGVCHTLCPFNHPSEGIIHPVVRTVASTTSMFNKFFADMDRIFAYGEPKSPEDLEAWWTRDLNTWKGDVTHGAGKFNW</sequence>
<gene>
    <name evidence="12" type="ORF">DEALK_07340</name>
</gene>
<keyword evidence="2" id="KW-1003">Cell membrane</keyword>
<dbReference type="GO" id="GO:0051539">
    <property type="term" value="F:4 iron, 4 sulfur cluster binding"/>
    <property type="evidence" value="ECO:0007669"/>
    <property type="project" value="UniProtKB-KW"/>
</dbReference>
<dbReference type="PROSITE" id="PS00198">
    <property type="entry name" value="4FE4S_FER_1"/>
    <property type="match status" value="1"/>
</dbReference>
<comment type="subcellular location">
    <subcellularLocation>
        <location evidence="1">Cell membrane</location>
    </subcellularLocation>
</comment>
<evidence type="ECO:0000256" key="1">
    <source>
        <dbReference type="ARBA" id="ARBA00004236"/>
    </source>
</evidence>
<proteinExistence type="predicted"/>
<dbReference type="InterPro" id="IPR019546">
    <property type="entry name" value="TAT_signal_bac_arc"/>
</dbReference>
<dbReference type="PROSITE" id="PS51379">
    <property type="entry name" value="4FE4S_FER_2"/>
    <property type="match status" value="1"/>
</dbReference>
<evidence type="ECO:0000313" key="12">
    <source>
        <dbReference type="EMBL" id="KTB47889.1"/>
    </source>
</evidence>
<dbReference type="NCBIfam" id="TIGR02486">
    <property type="entry name" value="RDH"/>
    <property type="match status" value="1"/>
</dbReference>
<dbReference type="EMBL" id="LFDV01000002">
    <property type="protein sequence ID" value="KTB47889.1"/>
    <property type="molecule type" value="Genomic_DNA"/>
</dbReference>
<name>A0A0W0GH65_9CHLR</name>
<dbReference type="GO" id="GO:0046872">
    <property type="term" value="F:metal ion binding"/>
    <property type="evidence" value="ECO:0007669"/>
    <property type="project" value="UniProtKB-KW"/>
</dbReference>
<keyword evidence="7" id="KW-0408">Iron</keyword>
<dbReference type="RefSeq" id="WP_058438787.1">
    <property type="nucleotide sequence ID" value="NZ_KQ758903.1"/>
</dbReference>